<evidence type="ECO:0000313" key="3">
    <source>
        <dbReference type="Proteomes" id="UP000228934"/>
    </source>
</evidence>
<protein>
    <submittedName>
        <fullName evidence="2">Uncharacterized protein</fullName>
    </submittedName>
</protein>
<name>A0A2G9SDW5_AQUCT</name>
<feature type="non-terminal residue" evidence="2">
    <location>
        <position position="1"/>
    </location>
</feature>
<dbReference type="EMBL" id="KV924052">
    <property type="protein sequence ID" value="PIO37693.1"/>
    <property type="molecule type" value="Genomic_DNA"/>
</dbReference>
<organism evidence="2 3">
    <name type="scientific">Aquarana catesbeiana</name>
    <name type="common">American bullfrog</name>
    <name type="synonym">Rana catesbeiana</name>
    <dbReference type="NCBI Taxonomy" id="8400"/>
    <lineage>
        <taxon>Eukaryota</taxon>
        <taxon>Metazoa</taxon>
        <taxon>Chordata</taxon>
        <taxon>Craniata</taxon>
        <taxon>Vertebrata</taxon>
        <taxon>Euteleostomi</taxon>
        <taxon>Amphibia</taxon>
        <taxon>Batrachia</taxon>
        <taxon>Anura</taxon>
        <taxon>Neobatrachia</taxon>
        <taxon>Ranoidea</taxon>
        <taxon>Ranidae</taxon>
        <taxon>Aquarana</taxon>
    </lineage>
</organism>
<dbReference type="Proteomes" id="UP000228934">
    <property type="component" value="Unassembled WGS sequence"/>
</dbReference>
<keyword evidence="3" id="KW-1185">Reference proteome</keyword>
<feature type="region of interest" description="Disordered" evidence="1">
    <location>
        <begin position="127"/>
        <end position="150"/>
    </location>
</feature>
<proteinExistence type="predicted"/>
<evidence type="ECO:0000256" key="1">
    <source>
        <dbReference type="SAM" id="MobiDB-lite"/>
    </source>
</evidence>
<dbReference type="AlphaFoldDB" id="A0A2G9SDW5"/>
<reference evidence="3" key="1">
    <citation type="journal article" date="2017" name="Nat. Commun.">
        <title>The North American bullfrog draft genome provides insight into hormonal regulation of long noncoding RNA.</title>
        <authorList>
            <person name="Hammond S.A."/>
            <person name="Warren R.L."/>
            <person name="Vandervalk B.P."/>
            <person name="Kucuk E."/>
            <person name="Khan H."/>
            <person name="Gibb E.A."/>
            <person name="Pandoh P."/>
            <person name="Kirk H."/>
            <person name="Zhao Y."/>
            <person name="Jones M."/>
            <person name="Mungall A.J."/>
            <person name="Coope R."/>
            <person name="Pleasance S."/>
            <person name="Moore R.A."/>
            <person name="Holt R.A."/>
            <person name="Round J.M."/>
            <person name="Ohora S."/>
            <person name="Walle B.V."/>
            <person name="Veldhoen N."/>
            <person name="Helbing C.C."/>
            <person name="Birol I."/>
        </authorList>
    </citation>
    <scope>NUCLEOTIDE SEQUENCE [LARGE SCALE GENOMIC DNA]</scope>
</reference>
<feature type="compositionally biased region" description="Polar residues" evidence="1">
    <location>
        <begin position="258"/>
        <end position="275"/>
    </location>
</feature>
<accession>A0A2G9SDW5</accession>
<sequence length="302" mass="34122">SCVMRLPFLGTKPITQWQLKKVSVILNPEFGFNAPGTFLHSAKKTPRSFPLLNSQTVMDKSSHSRIFNRPSRNIESFSSKGIIADSLIMETANGSESLQQSATMDTVSDITVSGNNLVSNLDSDKFKRETVNNGHQLPSIPDKNEDGNEMKENLAEGSGFLEFQFDGAAETVNEPSIREHLMEHTRNTDHEVTGNEHDHEDNDGNFDESKNREYKEGLDTKWQDSLNKSLQDNSEYEAGENQTVFINEQYNEKNNEQDFNYISTPDNVTHDNSIGTRRPSVQPFERSEILNADTECLHDTEQ</sequence>
<feature type="region of interest" description="Disordered" evidence="1">
    <location>
        <begin position="258"/>
        <end position="279"/>
    </location>
</feature>
<gene>
    <name evidence="2" type="ORF">AB205_0097620</name>
</gene>
<feature type="region of interest" description="Disordered" evidence="1">
    <location>
        <begin position="189"/>
        <end position="210"/>
    </location>
</feature>
<evidence type="ECO:0000313" key="2">
    <source>
        <dbReference type="EMBL" id="PIO37693.1"/>
    </source>
</evidence>